<evidence type="ECO:0000313" key="14">
    <source>
        <dbReference type="Proteomes" id="UP000276133"/>
    </source>
</evidence>
<evidence type="ECO:0000256" key="2">
    <source>
        <dbReference type="ARBA" id="ARBA00022448"/>
    </source>
</evidence>
<dbReference type="EMBL" id="REGN01005104">
    <property type="protein sequence ID" value="RNA14819.1"/>
    <property type="molecule type" value="Genomic_DNA"/>
</dbReference>
<evidence type="ECO:0000256" key="7">
    <source>
        <dbReference type="ARBA" id="ARBA00023065"/>
    </source>
</evidence>
<protein>
    <submittedName>
        <fullName evidence="13">Acid-sensing ion channel 1-like</fullName>
    </submittedName>
</protein>
<evidence type="ECO:0000256" key="11">
    <source>
        <dbReference type="RuleBase" id="RU000679"/>
    </source>
</evidence>
<dbReference type="GO" id="GO:0015280">
    <property type="term" value="F:ligand-gated sodium channel activity"/>
    <property type="evidence" value="ECO:0007669"/>
    <property type="project" value="TreeGrafter"/>
</dbReference>
<keyword evidence="8 12" id="KW-0472">Membrane</keyword>
<accession>A0A3M7QUC7</accession>
<evidence type="ECO:0000256" key="12">
    <source>
        <dbReference type="SAM" id="Phobius"/>
    </source>
</evidence>
<evidence type="ECO:0000256" key="1">
    <source>
        <dbReference type="ARBA" id="ARBA00004141"/>
    </source>
</evidence>
<reference evidence="13 14" key="1">
    <citation type="journal article" date="2018" name="Sci. Rep.">
        <title>Genomic signatures of local adaptation to the degree of environmental predictability in rotifers.</title>
        <authorList>
            <person name="Franch-Gras L."/>
            <person name="Hahn C."/>
            <person name="Garcia-Roger E.M."/>
            <person name="Carmona M.J."/>
            <person name="Serra M."/>
            <person name="Gomez A."/>
        </authorList>
    </citation>
    <scope>NUCLEOTIDE SEQUENCE [LARGE SCALE GENOMIC DNA]</scope>
    <source>
        <strain evidence="13">HYR1</strain>
    </source>
</reference>
<evidence type="ECO:0000256" key="3">
    <source>
        <dbReference type="ARBA" id="ARBA00022461"/>
    </source>
</evidence>
<keyword evidence="4 11" id="KW-0812">Transmembrane</keyword>
<organism evidence="13 14">
    <name type="scientific">Brachionus plicatilis</name>
    <name type="common">Marine rotifer</name>
    <name type="synonym">Brachionus muelleri</name>
    <dbReference type="NCBI Taxonomy" id="10195"/>
    <lineage>
        <taxon>Eukaryota</taxon>
        <taxon>Metazoa</taxon>
        <taxon>Spiralia</taxon>
        <taxon>Gnathifera</taxon>
        <taxon>Rotifera</taxon>
        <taxon>Eurotatoria</taxon>
        <taxon>Monogononta</taxon>
        <taxon>Pseudotrocha</taxon>
        <taxon>Ploima</taxon>
        <taxon>Brachionidae</taxon>
        <taxon>Brachionus</taxon>
    </lineage>
</organism>
<evidence type="ECO:0000313" key="13">
    <source>
        <dbReference type="EMBL" id="RNA14819.1"/>
    </source>
</evidence>
<dbReference type="Gene3D" id="1.10.287.770">
    <property type="entry name" value="YojJ-like"/>
    <property type="match status" value="1"/>
</dbReference>
<comment type="subcellular location">
    <subcellularLocation>
        <location evidence="1">Membrane</location>
        <topology evidence="1">Multi-pass membrane protein</topology>
    </subcellularLocation>
</comment>
<dbReference type="Proteomes" id="UP000276133">
    <property type="component" value="Unassembled WGS sequence"/>
</dbReference>
<feature type="transmembrane region" description="Helical" evidence="12">
    <location>
        <begin position="33"/>
        <end position="54"/>
    </location>
</feature>
<evidence type="ECO:0000256" key="5">
    <source>
        <dbReference type="ARBA" id="ARBA00022989"/>
    </source>
</evidence>
<dbReference type="Gene3D" id="2.60.470.10">
    <property type="entry name" value="Acid-sensing ion channels like domains"/>
    <property type="match status" value="1"/>
</dbReference>
<dbReference type="OrthoDB" id="5989449at2759"/>
<evidence type="ECO:0000256" key="9">
    <source>
        <dbReference type="ARBA" id="ARBA00023201"/>
    </source>
</evidence>
<keyword evidence="6" id="KW-0915">Sodium</keyword>
<comment type="caution">
    <text evidence="13">The sequence shown here is derived from an EMBL/GenBank/DDBJ whole genome shotgun (WGS) entry which is preliminary data.</text>
</comment>
<dbReference type="GO" id="GO:0005886">
    <property type="term" value="C:plasma membrane"/>
    <property type="evidence" value="ECO:0007669"/>
    <property type="project" value="TreeGrafter"/>
</dbReference>
<keyword evidence="9 11" id="KW-0739">Sodium transport</keyword>
<keyword evidence="7 11" id="KW-0406">Ion transport</keyword>
<evidence type="ECO:0000256" key="6">
    <source>
        <dbReference type="ARBA" id="ARBA00023053"/>
    </source>
</evidence>
<dbReference type="PANTHER" id="PTHR11690:SF248">
    <property type="entry name" value="PICKPOCKET 17, ISOFORM A"/>
    <property type="match status" value="1"/>
</dbReference>
<keyword evidence="10 11" id="KW-0407">Ion channel</keyword>
<keyword evidence="14" id="KW-1185">Reference proteome</keyword>
<evidence type="ECO:0000256" key="10">
    <source>
        <dbReference type="ARBA" id="ARBA00023303"/>
    </source>
</evidence>
<gene>
    <name evidence="13" type="ORF">BpHYR1_054299</name>
</gene>
<dbReference type="AlphaFoldDB" id="A0A3M7QUC7"/>
<keyword evidence="2 11" id="KW-0813">Transport</keyword>
<name>A0A3M7QUC7_BRAPC</name>
<dbReference type="Pfam" id="PF00858">
    <property type="entry name" value="ASC"/>
    <property type="match status" value="1"/>
</dbReference>
<comment type="similarity">
    <text evidence="11">Belongs to the amiloride-sensitive sodium channel (TC 1.A.6) family.</text>
</comment>
<feature type="transmembrane region" description="Helical" evidence="12">
    <location>
        <begin position="445"/>
        <end position="472"/>
    </location>
</feature>
<proteinExistence type="inferred from homology"/>
<dbReference type="PRINTS" id="PR01078">
    <property type="entry name" value="AMINACHANNEL"/>
</dbReference>
<evidence type="ECO:0000256" key="4">
    <source>
        <dbReference type="ARBA" id="ARBA00022692"/>
    </source>
</evidence>
<dbReference type="PANTHER" id="PTHR11690">
    <property type="entry name" value="AMILORIDE-SENSITIVE SODIUM CHANNEL-RELATED"/>
    <property type="match status" value="1"/>
</dbReference>
<evidence type="ECO:0000256" key="8">
    <source>
        <dbReference type="ARBA" id="ARBA00023136"/>
    </source>
</evidence>
<dbReference type="InterPro" id="IPR001873">
    <property type="entry name" value="ENaC"/>
</dbReference>
<sequence>MVDLKKLGEKLSQWSDNSTIHAISHISHSDSKLIRLIWLTFFLSAFGYFSYLIVQSTITYLKYGITTQVSYERVVSLEFPTVTFCNQKMFRYYDSVDTVAINSLLVLKNAILSAINSNTTSLKLINDFFFNIAYAFSTLELSQQRKSMFSYSIDEMLINCRFNGIMCTKNDFEYAYIPTFGNCYKFNSGKNLSGESAVKRRLSQPGRSKGLVLELFVGYDDPFWDTYRTTGAMIFVHNSSTKHLSKENGFGLAAGFAYDIAIGQVFTNKLPKPYGTCIKDVFSENSFDSFLYKQTVVALAKYEQKICLLLCLQQYITGICGCFDPTGPQSVSFPPCNQSKCIEQAYVDFVNSNSLDCFDQCPVECDSTSYDLRITQSSFPGFFYSQILMQFDKMFPWLNRNFSSLENLKKSTLALNIYYNDIGYTVINEIPSKTFEQFVGEIGGLMGLCLGASFLSFVELIELLVQLLFLIFKSNNKKVLAEKPSN</sequence>
<keyword evidence="3 11" id="KW-0894">Sodium channel</keyword>
<keyword evidence="5 12" id="KW-1133">Transmembrane helix</keyword>